<gene>
    <name evidence="2" type="ORF">LR48_Vigan549s009900</name>
</gene>
<dbReference type="EMBL" id="KQ258436">
    <property type="protein sequence ID" value="KOM28544.1"/>
    <property type="molecule type" value="Genomic_DNA"/>
</dbReference>
<dbReference type="Gramene" id="KOM28544">
    <property type="protein sequence ID" value="KOM28544"/>
    <property type="gene ID" value="LR48_Vigan549s009900"/>
</dbReference>
<evidence type="ECO:0000256" key="1">
    <source>
        <dbReference type="SAM" id="Phobius"/>
    </source>
</evidence>
<organism evidence="2 3">
    <name type="scientific">Phaseolus angularis</name>
    <name type="common">Azuki bean</name>
    <name type="synonym">Vigna angularis</name>
    <dbReference type="NCBI Taxonomy" id="3914"/>
    <lineage>
        <taxon>Eukaryota</taxon>
        <taxon>Viridiplantae</taxon>
        <taxon>Streptophyta</taxon>
        <taxon>Embryophyta</taxon>
        <taxon>Tracheophyta</taxon>
        <taxon>Spermatophyta</taxon>
        <taxon>Magnoliopsida</taxon>
        <taxon>eudicotyledons</taxon>
        <taxon>Gunneridae</taxon>
        <taxon>Pentapetalae</taxon>
        <taxon>rosids</taxon>
        <taxon>fabids</taxon>
        <taxon>Fabales</taxon>
        <taxon>Fabaceae</taxon>
        <taxon>Papilionoideae</taxon>
        <taxon>50 kb inversion clade</taxon>
        <taxon>NPAAA clade</taxon>
        <taxon>indigoferoid/millettioid clade</taxon>
        <taxon>Phaseoleae</taxon>
        <taxon>Vigna</taxon>
    </lineage>
</organism>
<keyword evidence="1" id="KW-0812">Transmembrane</keyword>
<protein>
    <submittedName>
        <fullName evidence="2">Uncharacterized protein</fullName>
    </submittedName>
</protein>
<proteinExistence type="predicted"/>
<keyword evidence="1" id="KW-0472">Membrane</keyword>
<dbReference type="AlphaFoldDB" id="A0A0L9TEG5"/>
<sequence length="141" mass="16139">MEGSSYLSSCRPTLPKRLRQSRRKGHNIRVVRASYGKNEEGKLVDESMIVLRLRIKKMKMLEMNREAPAEWMDWEKQYYDQYDEDVCNAIGLLQSVLMETRPSFALGMVTLLAFSVPISSATLLFSAFQIGKTIFSSFGLC</sequence>
<dbReference type="Proteomes" id="UP000053144">
    <property type="component" value="Unassembled WGS sequence"/>
</dbReference>
<accession>A0A0L9TEG5</accession>
<dbReference type="PANTHER" id="PTHR33782">
    <property type="entry name" value="OS01G0121600 PROTEIN"/>
    <property type="match status" value="1"/>
</dbReference>
<dbReference type="STRING" id="3914.A0A0L9TEG5"/>
<dbReference type="KEGG" id="var:108321626"/>
<feature type="transmembrane region" description="Helical" evidence="1">
    <location>
        <begin position="104"/>
        <end position="128"/>
    </location>
</feature>
<dbReference type="OMA" id="WEKRYHA"/>
<keyword evidence="1" id="KW-1133">Transmembrane helix</keyword>
<evidence type="ECO:0000313" key="3">
    <source>
        <dbReference type="Proteomes" id="UP000053144"/>
    </source>
</evidence>
<evidence type="ECO:0000313" key="2">
    <source>
        <dbReference type="EMBL" id="KOM28544.1"/>
    </source>
</evidence>
<dbReference type="OrthoDB" id="672819at2759"/>
<dbReference type="PANTHER" id="PTHR33782:SF27">
    <property type="entry name" value="PROTEIN, PUTATIVE-RELATED"/>
    <property type="match status" value="1"/>
</dbReference>
<reference evidence="3" key="1">
    <citation type="journal article" date="2015" name="Proc. Natl. Acad. Sci. U.S.A.">
        <title>Genome sequencing of adzuki bean (Vigna angularis) provides insight into high starch and low fat accumulation and domestication.</title>
        <authorList>
            <person name="Yang K."/>
            <person name="Tian Z."/>
            <person name="Chen C."/>
            <person name="Luo L."/>
            <person name="Zhao B."/>
            <person name="Wang Z."/>
            <person name="Yu L."/>
            <person name="Li Y."/>
            <person name="Sun Y."/>
            <person name="Li W."/>
            <person name="Chen Y."/>
            <person name="Li Y."/>
            <person name="Zhang Y."/>
            <person name="Ai D."/>
            <person name="Zhao J."/>
            <person name="Shang C."/>
            <person name="Ma Y."/>
            <person name="Wu B."/>
            <person name="Wang M."/>
            <person name="Gao L."/>
            <person name="Sun D."/>
            <person name="Zhang P."/>
            <person name="Guo F."/>
            <person name="Wang W."/>
            <person name="Li Y."/>
            <person name="Wang J."/>
            <person name="Varshney R.K."/>
            <person name="Wang J."/>
            <person name="Ling H.Q."/>
            <person name="Wan P."/>
        </authorList>
    </citation>
    <scope>NUCLEOTIDE SEQUENCE</scope>
    <source>
        <strain evidence="3">cv. Jingnong 6</strain>
    </source>
</reference>
<name>A0A0L9TEG5_PHAAN</name>